<name>A0AAW0DSN6_9AGAR</name>
<organism evidence="11 12">
    <name type="scientific">Favolaschia claudopus</name>
    <dbReference type="NCBI Taxonomy" id="2862362"/>
    <lineage>
        <taxon>Eukaryota</taxon>
        <taxon>Fungi</taxon>
        <taxon>Dikarya</taxon>
        <taxon>Basidiomycota</taxon>
        <taxon>Agaricomycotina</taxon>
        <taxon>Agaricomycetes</taxon>
        <taxon>Agaricomycetidae</taxon>
        <taxon>Agaricales</taxon>
        <taxon>Marasmiineae</taxon>
        <taxon>Mycenaceae</taxon>
        <taxon>Favolaschia</taxon>
    </lineage>
</organism>
<proteinExistence type="inferred from homology"/>
<dbReference type="Proteomes" id="UP001362999">
    <property type="component" value="Unassembled WGS sequence"/>
</dbReference>
<comment type="caution">
    <text evidence="11">The sequence shown here is derived from an EMBL/GenBank/DDBJ whole genome shotgun (WGS) entry which is preliminary data.</text>
</comment>
<protein>
    <recommendedName>
        <fullName evidence="4">beta-glucosidase</fullName>
        <ecNumber evidence="4">3.2.1.21</ecNumber>
    </recommendedName>
</protein>
<dbReference type="SMART" id="SM01217">
    <property type="entry name" value="Fn3_like"/>
    <property type="match status" value="1"/>
</dbReference>
<evidence type="ECO:0000256" key="7">
    <source>
        <dbReference type="ARBA" id="ARBA00023277"/>
    </source>
</evidence>
<dbReference type="Gene3D" id="2.60.40.10">
    <property type="entry name" value="Immunoglobulins"/>
    <property type="match status" value="1"/>
</dbReference>
<evidence type="ECO:0000256" key="6">
    <source>
        <dbReference type="ARBA" id="ARBA00023001"/>
    </source>
</evidence>
<keyword evidence="8" id="KW-0326">Glycosidase</keyword>
<evidence type="ECO:0000256" key="2">
    <source>
        <dbReference type="ARBA" id="ARBA00004987"/>
    </source>
</evidence>
<dbReference type="InterPro" id="IPR013783">
    <property type="entry name" value="Ig-like_fold"/>
</dbReference>
<dbReference type="GO" id="GO:0030245">
    <property type="term" value="P:cellulose catabolic process"/>
    <property type="evidence" value="ECO:0007669"/>
    <property type="project" value="UniProtKB-KW"/>
</dbReference>
<reference evidence="11 12" key="1">
    <citation type="journal article" date="2024" name="J Genomics">
        <title>Draft genome sequencing and assembly of Favolaschia claudopus CIRM-BRFM 2984 isolated from oak limbs.</title>
        <authorList>
            <person name="Navarro D."/>
            <person name="Drula E."/>
            <person name="Chaduli D."/>
            <person name="Cazenave R."/>
            <person name="Ahrendt S."/>
            <person name="Wang J."/>
            <person name="Lipzen A."/>
            <person name="Daum C."/>
            <person name="Barry K."/>
            <person name="Grigoriev I.V."/>
            <person name="Favel A."/>
            <person name="Rosso M.N."/>
            <person name="Martin F."/>
        </authorList>
    </citation>
    <scope>NUCLEOTIDE SEQUENCE [LARGE SCALE GENOMIC DNA]</scope>
    <source>
        <strain evidence="11 12">CIRM-BRFM 2984</strain>
    </source>
</reference>
<dbReference type="GO" id="GO:0008422">
    <property type="term" value="F:beta-glucosidase activity"/>
    <property type="evidence" value="ECO:0007669"/>
    <property type="project" value="UniProtKB-EC"/>
</dbReference>
<feature type="domain" description="Fibronectin type III-like" evidence="10">
    <location>
        <begin position="131"/>
        <end position="200"/>
    </location>
</feature>
<keyword evidence="6" id="KW-0136">Cellulose degradation</keyword>
<dbReference type="InterPro" id="IPR026891">
    <property type="entry name" value="Fn3-like"/>
</dbReference>
<evidence type="ECO:0000256" key="1">
    <source>
        <dbReference type="ARBA" id="ARBA00000448"/>
    </source>
</evidence>
<dbReference type="EMBL" id="JAWWNJ010000005">
    <property type="protein sequence ID" value="KAK7055679.1"/>
    <property type="molecule type" value="Genomic_DNA"/>
</dbReference>
<evidence type="ECO:0000256" key="8">
    <source>
        <dbReference type="ARBA" id="ARBA00023295"/>
    </source>
</evidence>
<evidence type="ECO:0000259" key="10">
    <source>
        <dbReference type="SMART" id="SM01217"/>
    </source>
</evidence>
<keyword evidence="12" id="KW-1185">Reference proteome</keyword>
<sequence length="211" mass="23341">MMMQTALGGSVFEAKWSIRSRRLGPQPQRLPRTRRTYPEYPYLSQCPLSPTPPVSMSAYFWNQHDRGAKPDAATQRAELMLVTSPGTFRGKRDVSAVGKGFPSVVNTQICTITQADGVFTLQNTGPVAGHEVSQLYLSFPVAYGQPPKILRGFARTFLEPGERRKVSVGLRVKDVSVWDVVGQEWVRVKGEVGVFVGASSRDLRLSGVMRV</sequence>
<keyword evidence="7" id="KW-0119">Carbohydrate metabolism</keyword>
<comment type="pathway">
    <text evidence="2">Glycan metabolism; cellulose degradation.</text>
</comment>
<evidence type="ECO:0000256" key="9">
    <source>
        <dbReference type="ARBA" id="ARBA00023326"/>
    </source>
</evidence>
<dbReference type="InterPro" id="IPR050288">
    <property type="entry name" value="Cellulose_deg_GH3"/>
</dbReference>
<evidence type="ECO:0000313" key="11">
    <source>
        <dbReference type="EMBL" id="KAK7055679.1"/>
    </source>
</evidence>
<evidence type="ECO:0000256" key="5">
    <source>
        <dbReference type="ARBA" id="ARBA00022801"/>
    </source>
</evidence>
<dbReference type="PANTHER" id="PTHR42715">
    <property type="entry name" value="BETA-GLUCOSIDASE"/>
    <property type="match status" value="1"/>
</dbReference>
<comment type="catalytic activity">
    <reaction evidence="1">
        <text>Hydrolysis of terminal, non-reducing beta-D-glucosyl residues with release of beta-D-glucose.</text>
        <dbReference type="EC" id="3.2.1.21"/>
    </reaction>
</comment>
<accession>A0AAW0DSN6</accession>
<dbReference type="AlphaFoldDB" id="A0AAW0DSN6"/>
<evidence type="ECO:0000256" key="4">
    <source>
        <dbReference type="ARBA" id="ARBA00012744"/>
    </source>
</evidence>
<keyword evidence="9" id="KW-0624">Polysaccharide degradation</keyword>
<dbReference type="EC" id="3.2.1.21" evidence="4"/>
<comment type="similarity">
    <text evidence="3">Belongs to the glycosyl hydrolase 3 family.</text>
</comment>
<evidence type="ECO:0000256" key="3">
    <source>
        <dbReference type="ARBA" id="ARBA00005336"/>
    </source>
</evidence>
<evidence type="ECO:0000313" key="12">
    <source>
        <dbReference type="Proteomes" id="UP001362999"/>
    </source>
</evidence>
<keyword evidence="5" id="KW-0378">Hydrolase</keyword>
<gene>
    <name evidence="11" type="ORF">R3P38DRAFT_3253685</name>
</gene>
<dbReference type="Pfam" id="PF14310">
    <property type="entry name" value="Fn3-like"/>
    <property type="match status" value="1"/>
</dbReference>
<dbReference type="PANTHER" id="PTHR42715:SF2">
    <property type="entry name" value="BETA-GLUCOSIDASE F-RELATED"/>
    <property type="match status" value="1"/>
</dbReference>